<dbReference type="Gene3D" id="1.10.4160.10">
    <property type="entry name" value="Hydantoin permease"/>
    <property type="match status" value="1"/>
</dbReference>
<dbReference type="GO" id="GO:0005886">
    <property type="term" value="C:plasma membrane"/>
    <property type="evidence" value="ECO:0007669"/>
    <property type="project" value="TreeGrafter"/>
</dbReference>
<evidence type="ECO:0000256" key="1">
    <source>
        <dbReference type="SAM" id="Coils"/>
    </source>
</evidence>
<feature type="transmembrane region" description="Helical" evidence="2">
    <location>
        <begin position="176"/>
        <end position="197"/>
    </location>
</feature>
<keyword evidence="2" id="KW-0812">Transmembrane</keyword>
<dbReference type="Proteomes" id="UP000298653">
    <property type="component" value="Chromosome"/>
</dbReference>
<feature type="transmembrane region" description="Helical" evidence="2">
    <location>
        <begin position="443"/>
        <end position="463"/>
    </location>
</feature>
<dbReference type="GO" id="GO:0015209">
    <property type="term" value="F:cytosine transmembrane transporter activity"/>
    <property type="evidence" value="ECO:0007669"/>
    <property type="project" value="InterPro"/>
</dbReference>
<feature type="coiled-coil region" evidence="1">
    <location>
        <begin position="464"/>
        <end position="491"/>
    </location>
</feature>
<dbReference type="EMBL" id="CP040058">
    <property type="protein sequence ID" value="QCP35588.1"/>
    <property type="molecule type" value="Genomic_DNA"/>
</dbReference>
<dbReference type="InterPro" id="IPR030191">
    <property type="entry name" value="CodB"/>
</dbReference>
<dbReference type="AlphaFoldDB" id="A0A4P8ID35"/>
<feature type="transmembrane region" description="Helical" evidence="2">
    <location>
        <begin position="105"/>
        <end position="126"/>
    </location>
</feature>
<dbReference type="PANTHER" id="PTHR30569:SF0">
    <property type="entry name" value="CYTOSINE PERMEASE"/>
    <property type="match status" value="1"/>
</dbReference>
<accession>A0A4P8ID35</accession>
<evidence type="ECO:0000256" key="2">
    <source>
        <dbReference type="SAM" id="Phobius"/>
    </source>
</evidence>
<feature type="transmembrane region" description="Helical" evidence="2">
    <location>
        <begin position="351"/>
        <end position="368"/>
    </location>
</feature>
<protein>
    <submittedName>
        <fullName evidence="3">Putative mannitol permease</fullName>
    </submittedName>
</protein>
<feature type="transmembrane region" description="Helical" evidence="2">
    <location>
        <begin position="146"/>
        <end position="164"/>
    </location>
</feature>
<dbReference type="RefSeq" id="WP_137328935.1">
    <property type="nucleotide sequence ID" value="NZ_CP040058.1"/>
</dbReference>
<name>A0A4P8ID35_9FIRM</name>
<proteinExistence type="predicted"/>
<dbReference type="OrthoDB" id="9770247at2"/>
<keyword evidence="4" id="KW-1185">Reference proteome</keyword>
<feature type="transmembrane region" description="Helical" evidence="2">
    <location>
        <begin position="60"/>
        <end position="84"/>
    </location>
</feature>
<organism evidence="3 4">
    <name type="scientific">Anaerostipes rhamnosivorans</name>
    <dbReference type="NCBI Taxonomy" id="1229621"/>
    <lineage>
        <taxon>Bacteria</taxon>
        <taxon>Bacillati</taxon>
        <taxon>Bacillota</taxon>
        <taxon>Clostridia</taxon>
        <taxon>Lachnospirales</taxon>
        <taxon>Lachnospiraceae</taxon>
        <taxon>Anaerostipes</taxon>
    </lineage>
</organism>
<feature type="transmembrane region" description="Helical" evidence="2">
    <location>
        <begin position="508"/>
        <end position="531"/>
    </location>
</feature>
<keyword evidence="2" id="KW-1133">Transmembrane helix</keyword>
<keyword evidence="1" id="KW-0175">Coiled coil</keyword>
<reference evidence="3 4" key="1">
    <citation type="submission" date="2019-05" db="EMBL/GenBank/DDBJ databases">
        <title>Complete genome sequencing of Anaerostipes rhamnosivorans.</title>
        <authorList>
            <person name="Bui T.P.N."/>
            <person name="de Vos W.M."/>
        </authorList>
    </citation>
    <scope>NUCLEOTIDE SEQUENCE [LARGE SCALE GENOMIC DNA]</scope>
    <source>
        <strain evidence="3 4">1y2</strain>
    </source>
</reference>
<dbReference type="PANTHER" id="PTHR30569">
    <property type="entry name" value="CYTOSINE TRANSPORTER CODB"/>
    <property type="match status" value="1"/>
</dbReference>
<feature type="transmembrane region" description="Helical" evidence="2">
    <location>
        <begin position="231"/>
        <end position="250"/>
    </location>
</feature>
<gene>
    <name evidence="3" type="ORF">AR1Y2_2134</name>
</gene>
<keyword evidence="2" id="KW-0472">Membrane</keyword>
<evidence type="ECO:0000313" key="4">
    <source>
        <dbReference type="Proteomes" id="UP000298653"/>
    </source>
</evidence>
<feature type="transmembrane region" description="Helical" evidence="2">
    <location>
        <begin position="271"/>
        <end position="295"/>
    </location>
</feature>
<feature type="transmembrane region" description="Helical" evidence="2">
    <location>
        <begin position="415"/>
        <end position="437"/>
    </location>
</feature>
<evidence type="ECO:0000313" key="3">
    <source>
        <dbReference type="EMBL" id="QCP35588.1"/>
    </source>
</evidence>
<sequence>MNAEYRRKASAVPPEDRPISKKNISGLGNFFGIYGGEHIAATEFVIGATLVTWGVKATDIFIGLFIGNILATLTYALICAPIGTDTRVTLYSYLKKVMGPYMQKVYNFVWGLASIAMAASMLTVSASAVREIFGIRLQTQWYPTDIKFILVVIVLGIIVTLVAANGFEAVAKFSSVCVPWMIIIFAAGVFVVVPELIKVTNGAPVHSFADFMNLLNTSVWNGAVIPGGQKLGIIHVIGFAWMCNLAYHGGLNDMALFRYAKTPKYGFITSYGMFIGHFFAWGSAGIMGATASVILNKSLLILDSGAITGAVLGATGLLAVIVAGWTTANPNIYRASLAFETIFNKIPLKKLTYVIGAVMTFAACFPITMNIMAIVNIIVLVIPAIGAVIFTEHWILPKLGGTRYWATFKGWKINYAGLFAWLISLVFVVVMTLTGVIHSYLLFLPTYLLAMVSYIILACSMGAREDYTAQKEEDQKVRAALEELMEEEDENIIEYVPKKPEFQKAAALLSYAVLAALAAVTVLVFAGGIGVETWKTISFPITVCYFVLGGIATYLKYGLTEAKEQQEVKNETIQRIQNEAL</sequence>
<feature type="transmembrane region" description="Helical" evidence="2">
    <location>
        <begin position="537"/>
        <end position="555"/>
    </location>
</feature>
<feature type="transmembrane region" description="Helical" evidence="2">
    <location>
        <begin position="374"/>
        <end position="395"/>
    </location>
</feature>
<dbReference type="KEGG" id="arf:AR1Y2_2134"/>
<feature type="transmembrane region" description="Helical" evidence="2">
    <location>
        <begin position="307"/>
        <end position="330"/>
    </location>
</feature>